<gene>
    <name evidence="1" type="ORF">FWILDA_LOCUS3072</name>
</gene>
<proteinExistence type="predicted"/>
<sequence>NSSHITDFSSFITGDKYIILDPHERYFRGGVILDVDERMFKDYPNQTVLEQLELCHVRVSNGQSPENLKEICNAIYKYMHKAFQKDDKEEFEIMKDDLKNKPWIWHKDAFYSADKFVFRLPTEFEDIYSLIVELPMRF</sequence>
<accession>A0A9W4SGC0</accession>
<dbReference type="Proteomes" id="UP001153678">
    <property type="component" value="Unassembled WGS sequence"/>
</dbReference>
<evidence type="ECO:0000313" key="2">
    <source>
        <dbReference type="Proteomes" id="UP001153678"/>
    </source>
</evidence>
<dbReference type="AlphaFoldDB" id="A0A9W4SGC0"/>
<comment type="caution">
    <text evidence="1">The sequence shown here is derived from an EMBL/GenBank/DDBJ whole genome shotgun (WGS) entry which is preliminary data.</text>
</comment>
<dbReference type="PANTHER" id="PTHR15600:SF42">
    <property type="entry name" value="SACSIN"/>
    <property type="match status" value="1"/>
</dbReference>
<dbReference type="OrthoDB" id="1262810at2759"/>
<keyword evidence="2" id="KW-1185">Reference proteome</keyword>
<dbReference type="InterPro" id="IPR052972">
    <property type="entry name" value="Sacsin_chaperone_reg"/>
</dbReference>
<reference evidence="1" key="1">
    <citation type="submission" date="2022-08" db="EMBL/GenBank/DDBJ databases">
        <authorList>
            <person name="Kallberg Y."/>
            <person name="Tangrot J."/>
            <person name="Rosling A."/>
        </authorList>
    </citation>
    <scope>NUCLEOTIDE SEQUENCE</scope>
    <source>
        <strain evidence="1">Wild A</strain>
    </source>
</reference>
<dbReference type="EMBL" id="CAMKVN010000392">
    <property type="protein sequence ID" value="CAI2167434.1"/>
    <property type="molecule type" value="Genomic_DNA"/>
</dbReference>
<dbReference type="GO" id="GO:0030544">
    <property type="term" value="F:Hsp70 protein binding"/>
    <property type="evidence" value="ECO:0007669"/>
    <property type="project" value="TreeGrafter"/>
</dbReference>
<dbReference type="PANTHER" id="PTHR15600">
    <property type="entry name" value="SACSIN"/>
    <property type="match status" value="1"/>
</dbReference>
<evidence type="ECO:0000313" key="1">
    <source>
        <dbReference type="EMBL" id="CAI2167434.1"/>
    </source>
</evidence>
<protein>
    <submittedName>
        <fullName evidence="1">7871_t:CDS:1</fullName>
    </submittedName>
</protein>
<feature type="non-terminal residue" evidence="1">
    <location>
        <position position="1"/>
    </location>
</feature>
<name>A0A9W4SGC0_9GLOM</name>
<organism evidence="1 2">
    <name type="scientific">Funneliformis geosporum</name>
    <dbReference type="NCBI Taxonomy" id="1117311"/>
    <lineage>
        <taxon>Eukaryota</taxon>
        <taxon>Fungi</taxon>
        <taxon>Fungi incertae sedis</taxon>
        <taxon>Mucoromycota</taxon>
        <taxon>Glomeromycotina</taxon>
        <taxon>Glomeromycetes</taxon>
        <taxon>Glomerales</taxon>
        <taxon>Glomeraceae</taxon>
        <taxon>Funneliformis</taxon>
    </lineage>
</organism>